<reference evidence="2" key="1">
    <citation type="submission" date="2020-05" db="EMBL/GenBank/DDBJ databases">
        <title>Mycena genomes resolve the evolution of fungal bioluminescence.</title>
        <authorList>
            <person name="Tsai I.J."/>
        </authorList>
    </citation>
    <scope>NUCLEOTIDE SEQUENCE</scope>
    <source>
        <strain evidence="2">160909Yilan</strain>
    </source>
</reference>
<protein>
    <submittedName>
        <fullName evidence="2">ABC protein</fullName>
    </submittedName>
</protein>
<gene>
    <name evidence="2" type="ORF">MSAN_01953200</name>
</gene>
<evidence type="ECO:0000313" key="3">
    <source>
        <dbReference type="Proteomes" id="UP000623467"/>
    </source>
</evidence>
<evidence type="ECO:0000313" key="2">
    <source>
        <dbReference type="EMBL" id="KAF7343726.1"/>
    </source>
</evidence>
<sequence length="527" mass="59846">MMSQCSACGASAIADSDEFEFSIKTGPQTLARISQLLATNEPPQEPELAVLRPVAQKTAARLACLDAEISRLQDQLKQLQDERASLAEYHAQNTTILSPMRRIPSEILGEIFLSSLPSKCALKVQDSPWVLTHVCRLWRAVAVSNSSLWTRIHVNFANGEKYSLDMARTQIERARTLRIGFYGSRDDDSGPQVNVLQLLLERSSIWQELRLGLIAALVPLLTEYSERLPLLRRAWVQWDGPGSQVGIDSLDFLALAPSLTDITVFSEYRFIPTLLPSHHQLTRYDFDAPWTTHYELLRSLPNLQEVRIVRNFDRSVPWPAPGDPIQLVHLRRMCVSDSRILNYLIAPVLESIAIYDRKNLATNSHLERFITRSSCAVRRLCIAGLPDVQSTEEILRQHPFMTQLALWITDPHAENENSERDLLTRFLIRFTVSNSTRILSHLSKLHFGCENANAISYSLYLNMVDSRWSSSDCHLEDTELLLPNAAADLDPEFLSRMETLIQRGMHISFLLGESAHTRAEQWFHIAI</sequence>
<name>A0A8H6XNJ6_9AGAR</name>
<feature type="coiled-coil region" evidence="1">
    <location>
        <begin position="55"/>
        <end position="92"/>
    </location>
</feature>
<organism evidence="2 3">
    <name type="scientific">Mycena sanguinolenta</name>
    <dbReference type="NCBI Taxonomy" id="230812"/>
    <lineage>
        <taxon>Eukaryota</taxon>
        <taxon>Fungi</taxon>
        <taxon>Dikarya</taxon>
        <taxon>Basidiomycota</taxon>
        <taxon>Agaricomycotina</taxon>
        <taxon>Agaricomycetes</taxon>
        <taxon>Agaricomycetidae</taxon>
        <taxon>Agaricales</taxon>
        <taxon>Marasmiineae</taxon>
        <taxon>Mycenaceae</taxon>
        <taxon>Mycena</taxon>
    </lineage>
</organism>
<comment type="caution">
    <text evidence="2">The sequence shown here is derived from an EMBL/GenBank/DDBJ whole genome shotgun (WGS) entry which is preliminary data.</text>
</comment>
<keyword evidence="3" id="KW-1185">Reference proteome</keyword>
<dbReference type="OrthoDB" id="2834295at2759"/>
<dbReference type="Gene3D" id="1.20.1280.50">
    <property type="match status" value="1"/>
</dbReference>
<dbReference type="AlphaFoldDB" id="A0A8H6XNJ6"/>
<dbReference type="EMBL" id="JACAZH010000022">
    <property type="protein sequence ID" value="KAF7343726.1"/>
    <property type="molecule type" value="Genomic_DNA"/>
</dbReference>
<keyword evidence="1" id="KW-0175">Coiled coil</keyword>
<proteinExistence type="predicted"/>
<accession>A0A8H6XNJ6</accession>
<dbReference type="Proteomes" id="UP000623467">
    <property type="component" value="Unassembled WGS sequence"/>
</dbReference>
<evidence type="ECO:0000256" key="1">
    <source>
        <dbReference type="SAM" id="Coils"/>
    </source>
</evidence>